<name>A0ACB8DH30_DERSI</name>
<organism evidence="1 2">
    <name type="scientific">Dermacentor silvarum</name>
    <name type="common">Tick</name>
    <dbReference type="NCBI Taxonomy" id="543639"/>
    <lineage>
        <taxon>Eukaryota</taxon>
        <taxon>Metazoa</taxon>
        <taxon>Ecdysozoa</taxon>
        <taxon>Arthropoda</taxon>
        <taxon>Chelicerata</taxon>
        <taxon>Arachnida</taxon>
        <taxon>Acari</taxon>
        <taxon>Parasitiformes</taxon>
        <taxon>Ixodida</taxon>
        <taxon>Ixodoidea</taxon>
        <taxon>Ixodidae</taxon>
        <taxon>Rhipicephalinae</taxon>
        <taxon>Dermacentor</taxon>
    </lineage>
</organism>
<proteinExistence type="predicted"/>
<comment type="caution">
    <text evidence="1">The sequence shown here is derived from an EMBL/GenBank/DDBJ whole genome shotgun (WGS) entry which is preliminary data.</text>
</comment>
<evidence type="ECO:0000313" key="1">
    <source>
        <dbReference type="EMBL" id="KAH7967457.1"/>
    </source>
</evidence>
<evidence type="ECO:0000313" key="2">
    <source>
        <dbReference type="Proteomes" id="UP000821865"/>
    </source>
</evidence>
<gene>
    <name evidence="1" type="ORF">HPB49_024913</name>
</gene>
<accession>A0ACB8DH30</accession>
<reference evidence="1" key="1">
    <citation type="submission" date="2020-05" db="EMBL/GenBank/DDBJ databases">
        <title>Large-scale comparative analyses of tick genomes elucidate their genetic diversity and vector capacities.</title>
        <authorList>
            <person name="Jia N."/>
            <person name="Wang J."/>
            <person name="Shi W."/>
            <person name="Du L."/>
            <person name="Sun Y."/>
            <person name="Zhan W."/>
            <person name="Jiang J."/>
            <person name="Wang Q."/>
            <person name="Zhang B."/>
            <person name="Ji P."/>
            <person name="Sakyi L.B."/>
            <person name="Cui X."/>
            <person name="Yuan T."/>
            <person name="Jiang B."/>
            <person name="Yang W."/>
            <person name="Lam T.T.-Y."/>
            <person name="Chang Q."/>
            <person name="Ding S."/>
            <person name="Wang X."/>
            <person name="Zhu J."/>
            <person name="Ruan X."/>
            <person name="Zhao L."/>
            <person name="Wei J."/>
            <person name="Que T."/>
            <person name="Du C."/>
            <person name="Cheng J."/>
            <person name="Dai P."/>
            <person name="Han X."/>
            <person name="Huang E."/>
            <person name="Gao Y."/>
            <person name="Liu J."/>
            <person name="Shao H."/>
            <person name="Ye R."/>
            <person name="Li L."/>
            <person name="Wei W."/>
            <person name="Wang X."/>
            <person name="Wang C."/>
            <person name="Yang T."/>
            <person name="Huo Q."/>
            <person name="Li W."/>
            <person name="Guo W."/>
            <person name="Chen H."/>
            <person name="Zhou L."/>
            <person name="Ni X."/>
            <person name="Tian J."/>
            <person name="Zhou Y."/>
            <person name="Sheng Y."/>
            <person name="Liu T."/>
            <person name="Pan Y."/>
            <person name="Xia L."/>
            <person name="Li J."/>
            <person name="Zhao F."/>
            <person name="Cao W."/>
        </authorList>
    </citation>
    <scope>NUCLEOTIDE SEQUENCE</scope>
    <source>
        <strain evidence="1">Dsil-2018</strain>
    </source>
</reference>
<dbReference type="EMBL" id="CM023471">
    <property type="protein sequence ID" value="KAH7967457.1"/>
    <property type="molecule type" value="Genomic_DNA"/>
</dbReference>
<keyword evidence="2" id="KW-1185">Reference proteome</keyword>
<protein>
    <submittedName>
        <fullName evidence="1">Uncharacterized protein</fullName>
    </submittedName>
</protein>
<sequence>MLQKLWATSEIGGPGGSCVALPPVNAGNVPEGTVRKFAPDVKGKGPTIDVEAVCGDCVMERGDMAACLRTAYRKQAFRQVVVPPVRAEPLQHGCEMPLSGEKRPELVAKLSEALLYEGSSEATVDGASAPSTFGWNRGNLNVTPTRTTRLHPGSQQHTGDTDLTQSNFSHHHVAAELDLAAPAPLLVAAETPAGQPWASIPANQPEDGPLNISAEQAVISQVVESRHRRRQKARGATTSKTPLNNSAKGDARAPSSSSKPPQKNYSPVSKWTPKPTVRMNPDDYVIVLKPRTTVALKATFQQGELGAAISQLIGRQQMNAITISPNWEQNIIVCGTQNPEIL</sequence>
<dbReference type="Proteomes" id="UP000821865">
    <property type="component" value="Chromosome 2"/>
</dbReference>